<reference evidence="2" key="1">
    <citation type="submission" date="2016-06" db="EMBL/GenBank/DDBJ databases">
        <authorList>
            <person name="Sutton G."/>
            <person name="Brinkac L."/>
            <person name="Sanka R."/>
            <person name="Adams M."/>
            <person name="Lau E."/>
            <person name="Sam S."/>
            <person name="Sreng N."/>
            <person name="Him V."/>
            <person name="Kerleguer A."/>
            <person name="Cheng S."/>
        </authorList>
    </citation>
    <scope>NUCLEOTIDE SEQUENCE [LARGE SCALE GENOMIC DNA]</scope>
    <source>
        <strain evidence="2">E861</strain>
    </source>
</reference>
<name>A0A1A2Z7R1_9MYCO</name>
<evidence type="ECO:0000313" key="2">
    <source>
        <dbReference type="Proteomes" id="UP000093592"/>
    </source>
</evidence>
<dbReference type="EMBL" id="LZKJ01000122">
    <property type="protein sequence ID" value="OBI45542.1"/>
    <property type="molecule type" value="Genomic_DNA"/>
</dbReference>
<gene>
    <name evidence="1" type="ORF">A5707_01785</name>
</gene>
<accession>A0A1A2Z7R1</accession>
<sequence length="107" mass="11752">MTDDPVVRRELVSLNLTECERVLDQVKAKGGHCDGCGATEFDVGDALYLGFLFLDEDDDAYMVALTCRNPECPAPRTGIKLREKDFLTRDADAARAASWSVEVPDAV</sequence>
<dbReference type="AlphaFoldDB" id="A0A1A2Z7R1"/>
<protein>
    <submittedName>
        <fullName evidence="1">Uncharacterized protein</fullName>
    </submittedName>
</protein>
<comment type="caution">
    <text evidence="1">The sequence shown here is derived from an EMBL/GenBank/DDBJ whole genome shotgun (WGS) entry which is preliminary data.</text>
</comment>
<dbReference type="RefSeq" id="WP_065014950.1">
    <property type="nucleotide sequence ID" value="NZ_LZKJ01000122.1"/>
</dbReference>
<dbReference type="OrthoDB" id="4741287at2"/>
<organism evidence="1 2">
    <name type="scientific">Mycobacterium kyorinense</name>
    <dbReference type="NCBI Taxonomy" id="487514"/>
    <lineage>
        <taxon>Bacteria</taxon>
        <taxon>Bacillati</taxon>
        <taxon>Actinomycetota</taxon>
        <taxon>Actinomycetes</taxon>
        <taxon>Mycobacteriales</taxon>
        <taxon>Mycobacteriaceae</taxon>
        <taxon>Mycobacterium</taxon>
    </lineage>
</organism>
<evidence type="ECO:0000313" key="1">
    <source>
        <dbReference type="EMBL" id="OBI45542.1"/>
    </source>
</evidence>
<proteinExistence type="predicted"/>
<dbReference type="Proteomes" id="UP000093592">
    <property type="component" value="Unassembled WGS sequence"/>
</dbReference>